<feature type="transmembrane region" description="Helical" evidence="8">
    <location>
        <begin position="198"/>
        <end position="217"/>
    </location>
</feature>
<dbReference type="Pfam" id="PF02518">
    <property type="entry name" value="HATPase_c"/>
    <property type="match status" value="1"/>
</dbReference>
<dbReference type="EC" id="2.7.13.3" evidence="2"/>
<gene>
    <name evidence="10" type="ORF">MJA45_04635</name>
</gene>
<protein>
    <recommendedName>
        <fullName evidence="2">histidine kinase</fullName>
        <ecNumber evidence="2">2.7.13.3</ecNumber>
    </recommendedName>
</protein>
<keyword evidence="8" id="KW-1133">Transmembrane helix</keyword>
<feature type="domain" description="Histidine kinase" evidence="9">
    <location>
        <begin position="567"/>
        <end position="656"/>
    </location>
</feature>
<evidence type="ECO:0000256" key="3">
    <source>
        <dbReference type="ARBA" id="ARBA00022679"/>
    </source>
</evidence>
<evidence type="ECO:0000256" key="8">
    <source>
        <dbReference type="SAM" id="Phobius"/>
    </source>
</evidence>
<dbReference type="KEGG" id="paun:MJA45_04635"/>
<dbReference type="GO" id="GO:0004673">
    <property type="term" value="F:protein histidine kinase activity"/>
    <property type="evidence" value="ECO:0007669"/>
    <property type="project" value="UniProtKB-EC"/>
</dbReference>
<evidence type="ECO:0000259" key="9">
    <source>
        <dbReference type="PROSITE" id="PS50109"/>
    </source>
</evidence>
<feature type="transmembrane region" description="Helical" evidence="8">
    <location>
        <begin position="140"/>
        <end position="158"/>
    </location>
</feature>
<proteinExistence type="predicted"/>
<keyword evidence="8" id="KW-0812">Transmembrane</keyword>
<dbReference type="InterPro" id="IPR050482">
    <property type="entry name" value="Sensor_HK_TwoCompSys"/>
</dbReference>
<dbReference type="SUPFAM" id="SSF55874">
    <property type="entry name" value="ATPase domain of HSP90 chaperone/DNA topoisomerase II/histidine kinase"/>
    <property type="match status" value="1"/>
</dbReference>
<keyword evidence="8" id="KW-0472">Membrane</keyword>
<dbReference type="Gene3D" id="3.30.565.10">
    <property type="entry name" value="Histidine kinase-like ATPase, C-terminal domain"/>
    <property type="match status" value="1"/>
</dbReference>
<dbReference type="Gene3D" id="1.20.5.1930">
    <property type="match status" value="1"/>
</dbReference>
<dbReference type="GO" id="GO:0005524">
    <property type="term" value="F:ATP binding"/>
    <property type="evidence" value="ECO:0007669"/>
    <property type="project" value="UniProtKB-KW"/>
</dbReference>
<feature type="transmembrane region" description="Helical" evidence="8">
    <location>
        <begin position="49"/>
        <end position="67"/>
    </location>
</feature>
<dbReference type="Proteomes" id="UP001305702">
    <property type="component" value="Chromosome"/>
</dbReference>
<feature type="transmembrane region" description="Helical" evidence="8">
    <location>
        <begin position="74"/>
        <end position="90"/>
    </location>
</feature>
<dbReference type="InterPro" id="IPR036890">
    <property type="entry name" value="HATPase_C_sf"/>
</dbReference>
<feature type="transmembrane region" description="Helical" evidence="8">
    <location>
        <begin position="164"/>
        <end position="186"/>
    </location>
</feature>
<dbReference type="PROSITE" id="PS50109">
    <property type="entry name" value="HIS_KIN"/>
    <property type="match status" value="1"/>
</dbReference>
<name>A0AA96LE24_9BACL</name>
<keyword evidence="4" id="KW-0547">Nucleotide-binding</keyword>
<dbReference type="InterPro" id="IPR003594">
    <property type="entry name" value="HATPase_dom"/>
</dbReference>
<dbReference type="GO" id="GO:0000160">
    <property type="term" value="P:phosphorelay signal transduction system"/>
    <property type="evidence" value="ECO:0007669"/>
    <property type="project" value="UniProtKB-KW"/>
</dbReference>
<evidence type="ECO:0000256" key="2">
    <source>
        <dbReference type="ARBA" id="ARBA00012438"/>
    </source>
</evidence>
<comment type="catalytic activity">
    <reaction evidence="1">
        <text>ATP + protein L-histidine = ADP + protein N-phospho-L-histidine.</text>
        <dbReference type="EC" id="2.7.13.3"/>
    </reaction>
</comment>
<dbReference type="EMBL" id="CP130318">
    <property type="protein sequence ID" value="WNQ12339.1"/>
    <property type="molecule type" value="Genomic_DNA"/>
</dbReference>
<feature type="transmembrane region" description="Helical" evidence="8">
    <location>
        <begin position="7"/>
        <end position="29"/>
    </location>
</feature>
<keyword evidence="6" id="KW-0067">ATP-binding</keyword>
<dbReference type="InterPro" id="IPR005467">
    <property type="entry name" value="His_kinase_dom"/>
</dbReference>
<keyword evidence="5 10" id="KW-0418">Kinase</keyword>
<keyword evidence="3" id="KW-0808">Transferase</keyword>
<dbReference type="AlphaFoldDB" id="A0AA96LE24"/>
<evidence type="ECO:0000313" key="10">
    <source>
        <dbReference type="EMBL" id="WNQ12339.1"/>
    </source>
</evidence>
<organism evidence="10 11">
    <name type="scientific">Paenibacillus aurantius</name>
    <dbReference type="NCBI Taxonomy" id="2918900"/>
    <lineage>
        <taxon>Bacteria</taxon>
        <taxon>Bacillati</taxon>
        <taxon>Bacillota</taxon>
        <taxon>Bacilli</taxon>
        <taxon>Bacillales</taxon>
        <taxon>Paenibacillaceae</taxon>
        <taxon>Paenibacillus</taxon>
    </lineage>
</organism>
<reference evidence="10 11" key="1">
    <citation type="submission" date="2022-02" db="EMBL/GenBank/DDBJ databases">
        <title>Paenibacillus sp. MBLB1776 Whole Genome Shotgun Sequencing.</title>
        <authorList>
            <person name="Hwang C.Y."/>
            <person name="Cho E.-S."/>
            <person name="Seo M.-J."/>
        </authorList>
    </citation>
    <scope>NUCLEOTIDE SEQUENCE [LARGE SCALE GENOMIC DNA]</scope>
    <source>
        <strain evidence="10 11">MBLB1776</strain>
    </source>
</reference>
<accession>A0AA96LE24</accession>
<dbReference type="PANTHER" id="PTHR24421">
    <property type="entry name" value="NITRATE/NITRITE SENSOR PROTEIN NARX-RELATED"/>
    <property type="match status" value="1"/>
</dbReference>
<feature type="transmembrane region" description="Helical" evidence="8">
    <location>
        <begin position="110"/>
        <end position="128"/>
    </location>
</feature>
<evidence type="ECO:0000313" key="11">
    <source>
        <dbReference type="Proteomes" id="UP001305702"/>
    </source>
</evidence>
<keyword evidence="11" id="KW-1185">Reference proteome</keyword>
<keyword evidence="7" id="KW-0902">Two-component regulatory system</keyword>
<evidence type="ECO:0000256" key="7">
    <source>
        <dbReference type="ARBA" id="ARBA00023012"/>
    </source>
</evidence>
<dbReference type="CDD" id="cd16917">
    <property type="entry name" value="HATPase_UhpB-NarQ-NarX-like"/>
    <property type="match status" value="1"/>
</dbReference>
<dbReference type="PANTHER" id="PTHR24421:SF10">
    <property type="entry name" value="NITRATE_NITRITE SENSOR PROTEIN NARQ"/>
    <property type="match status" value="1"/>
</dbReference>
<sequence>MGKIKTAGLLAALAAGVLLLNGWINYRLFQPLPGATPVINTLRRHLDDGAFALLFLTAGLVFVGMAAAMRERGYGQLGLFALFASAQLFAEWDEGRLLFGELPEVPYGSLAIKCGTAFLAFSFVRRLLTDQESQGSRAVTAAAGLLWAAIAAATAFGAEEPVFAWLNALFLLLVFANIALTAPRFLLRLRREPETQELRWLAWGVLLFLLLLLPDIGKDGLEALLGRPLGYLPVFWEQALEDTFPWALLELLALYGLLFLRRFLRTLEANRAAVRRLELQNAALGEEADLRHRLDEWLSVLTRAYRVPDLEQSVVREGARYFAPAVFRLMVRDPDSGSLRVAGEPMTEEERVVLERALRERAGQPGGVLHPGEVAELPGFLLGAAGRRSGAERYLVLSAGEGELPAREGREWSALRLMARYVSIFLDYFALLENRLAEWERSRVEQPWVSKLFLQLAEKERKRLASDLHDEVLQELLHVRRLADGLSAALPAPLAAGLDRLLLGLDNAEFLIRETCRELMPSFLAERGVGRAVDRLVEKTRLRADFELRYRAEPLTEELGEEEMVTVYRVIQELLSNAGKHSEAGTVDLFLGQKDGAVVIRYADDGKGVELKQAMAAERLGLRGMAERLKVAGGSVQLDSAPGRGMKAVCVLPVRELDRERAAAIRGNPA</sequence>
<evidence type="ECO:0000256" key="4">
    <source>
        <dbReference type="ARBA" id="ARBA00022741"/>
    </source>
</evidence>
<dbReference type="RefSeq" id="WP_315606116.1">
    <property type="nucleotide sequence ID" value="NZ_CP130318.1"/>
</dbReference>
<evidence type="ECO:0000256" key="1">
    <source>
        <dbReference type="ARBA" id="ARBA00000085"/>
    </source>
</evidence>
<evidence type="ECO:0000256" key="6">
    <source>
        <dbReference type="ARBA" id="ARBA00022840"/>
    </source>
</evidence>
<evidence type="ECO:0000256" key="5">
    <source>
        <dbReference type="ARBA" id="ARBA00022777"/>
    </source>
</evidence>